<name>A0A2T5EJ98_VIBSP</name>
<dbReference type="RefSeq" id="WP_108188381.1">
    <property type="nucleotide sequence ID" value="NZ_PIFK01000086.1"/>
</dbReference>
<comment type="caution">
    <text evidence="2">The sequence shown here is derived from an EMBL/GenBank/DDBJ whole genome shotgun (WGS) entry which is preliminary data.</text>
</comment>
<feature type="region of interest" description="Disordered" evidence="1">
    <location>
        <begin position="40"/>
        <end position="75"/>
    </location>
</feature>
<dbReference type="Proteomes" id="UP000244197">
    <property type="component" value="Unassembled WGS sequence"/>
</dbReference>
<dbReference type="EMBL" id="PIFK01000086">
    <property type="protein sequence ID" value="PTP20216.1"/>
    <property type="molecule type" value="Genomic_DNA"/>
</dbReference>
<evidence type="ECO:0000313" key="2">
    <source>
        <dbReference type="EMBL" id="PTP20216.1"/>
    </source>
</evidence>
<protein>
    <submittedName>
        <fullName evidence="2">Uncharacterized protein</fullName>
    </submittedName>
</protein>
<organism evidence="2 3">
    <name type="scientific">Vibrio splendidus</name>
    <dbReference type="NCBI Taxonomy" id="29497"/>
    <lineage>
        <taxon>Bacteria</taxon>
        <taxon>Pseudomonadati</taxon>
        <taxon>Pseudomonadota</taxon>
        <taxon>Gammaproteobacteria</taxon>
        <taxon>Vibrionales</taxon>
        <taxon>Vibrionaceae</taxon>
        <taxon>Vibrio</taxon>
    </lineage>
</organism>
<dbReference type="AlphaFoldDB" id="A0A2T5EJ98"/>
<proteinExistence type="predicted"/>
<sequence length="349" mass="39093">MNTNDMDIFDVSDLEITNPEQDLVVTEDVSQEAYDDFAAMWANENKGTSPDQSLGLEEPEFDENGHEVEAGEDGDVDFDDINDELESHADDVHERTVQENLEQYQEFANNFEELPDDITFNVNGAEFTKADLVAVANQNEVVKGTFGHISELQRDLKGAVDAMQYQIHAAQTETSKEKQVLLSKLNNPAIPQIEKVGMYEKLQNLEQRDQFLTQNAQQFAQQAQAAKHKSLEARISSVSQQLSMKYSPEQINSTLSYITDSGIPQDEMFELSSKPFFEMAKKAKAYDELHSKSVAKATPKKAAKSPKRPARKQVMKKTSNADQLIKAWESGQSQNQAALDSAVFANLED</sequence>
<feature type="compositionally biased region" description="Basic residues" evidence="1">
    <location>
        <begin position="298"/>
        <end position="315"/>
    </location>
</feature>
<evidence type="ECO:0000313" key="3">
    <source>
        <dbReference type="Proteomes" id="UP000244197"/>
    </source>
</evidence>
<reference evidence="2 3" key="1">
    <citation type="submission" date="2017-11" db="EMBL/GenBank/DDBJ databases">
        <title>Population delineation of vibrios coincides with oyster pathogenicity.</title>
        <authorList>
            <person name="Bruto M."/>
            <person name="Labreuche Y."/>
            <person name="James A."/>
            <person name="Piel D."/>
            <person name="Chenivesse S."/>
            <person name="Petton B."/>
            <person name="Polz M.F."/>
            <person name="Le Roux F."/>
        </authorList>
    </citation>
    <scope>NUCLEOTIDE SEQUENCE [LARGE SCALE GENOMIC DNA]</scope>
    <source>
        <strain evidence="2 3">FF_144</strain>
    </source>
</reference>
<evidence type="ECO:0000256" key="1">
    <source>
        <dbReference type="SAM" id="MobiDB-lite"/>
    </source>
</evidence>
<gene>
    <name evidence="2" type="ORF">CWO07_24200</name>
</gene>
<accession>A0A2T5EJ98</accession>
<feature type="region of interest" description="Disordered" evidence="1">
    <location>
        <begin position="292"/>
        <end position="321"/>
    </location>
</feature>